<dbReference type="InterPro" id="IPR050892">
    <property type="entry name" value="ADP-ribose_metab_enzymes"/>
</dbReference>
<dbReference type="PROSITE" id="PS51154">
    <property type="entry name" value="MACRO"/>
    <property type="match status" value="1"/>
</dbReference>
<accession>A0AAN9U3U9</accession>
<reference evidence="3 4" key="1">
    <citation type="submission" date="2024-03" db="EMBL/GenBank/DDBJ databases">
        <title>Adaptation during the transition from Ophiocordyceps entomopathogen to insect associate is accompanied by gene loss and intensified selection.</title>
        <authorList>
            <person name="Ward C.M."/>
            <person name="Onetto C.A."/>
            <person name="Borneman A.R."/>
        </authorList>
    </citation>
    <scope>NUCLEOTIDE SEQUENCE [LARGE SCALE GENOMIC DNA]</scope>
    <source>
        <strain evidence="3">AWRI1</strain>
        <tissue evidence="3">Single Adult Female</tissue>
    </source>
</reference>
<dbReference type="AlphaFoldDB" id="A0AAN9U3U9"/>
<organism evidence="3 4">
    <name type="scientific">Parthenolecanium corni</name>
    <dbReference type="NCBI Taxonomy" id="536013"/>
    <lineage>
        <taxon>Eukaryota</taxon>
        <taxon>Metazoa</taxon>
        <taxon>Ecdysozoa</taxon>
        <taxon>Arthropoda</taxon>
        <taxon>Hexapoda</taxon>
        <taxon>Insecta</taxon>
        <taxon>Pterygota</taxon>
        <taxon>Neoptera</taxon>
        <taxon>Paraneoptera</taxon>
        <taxon>Hemiptera</taxon>
        <taxon>Sternorrhyncha</taxon>
        <taxon>Coccoidea</taxon>
        <taxon>Coccidae</taxon>
        <taxon>Parthenolecanium</taxon>
    </lineage>
</organism>
<name>A0AAN9U3U9_9HEMI</name>
<evidence type="ECO:0000313" key="4">
    <source>
        <dbReference type="Proteomes" id="UP001367676"/>
    </source>
</evidence>
<dbReference type="InterPro" id="IPR002589">
    <property type="entry name" value="Macro_dom"/>
</dbReference>
<feature type="compositionally biased region" description="Gly residues" evidence="1">
    <location>
        <begin position="335"/>
        <end position="344"/>
    </location>
</feature>
<dbReference type="Pfam" id="PF01661">
    <property type="entry name" value="Macro"/>
    <property type="match status" value="1"/>
</dbReference>
<proteinExistence type="predicted"/>
<dbReference type="GO" id="GO:0140291">
    <property type="term" value="P:peptidyl-glutamate ADP-deribosylation"/>
    <property type="evidence" value="ECO:0007669"/>
    <property type="project" value="TreeGrafter"/>
</dbReference>
<dbReference type="EMBL" id="JBBCAQ010000003">
    <property type="protein sequence ID" value="KAK7604508.1"/>
    <property type="molecule type" value="Genomic_DNA"/>
</dbReference>
<feature type="domain" description="Macro" evidence="2">
    <location>
        <begin position="547"/>
        <end position="706"/>
    </location>
</feature>
<dbReference type="CDD" id="cd02901">
    <property type="entry name" value="Macro_Poa1p-like"/>
    <property type="match status" value="1"/>
</dbReference>
<keyword evidence="4" id="KW-1185">Reference proteome</keyword>
<comment type="caution">
    <text evidence="3">The sequence shown here is derived from an EMBL/GenBank/DDBJ whole genome shotgun (WGS) entry which is preliminary data.</text>
</comment>
<dbReference type="PANTHER" id="PTHR12521">
    <property type="entry name" value="PROTEIN C6ORF130"/>
    <property type="match status" value="1"/>
</dbReference>
<sequence>MSDQRVPQAAAFMDFYSQPTVMNPFYGQASPPQPLQPVPPSLSFPLITEPLVLKQPCPPLPLTMPCPPVLDLPAKLFHTLNQPPFTHTDDDCVTTCAHCHRVNTLLDLRMKELIQRCKDEAELISYLRKQIHFRRIPGSEFTVPVSSNLSYQHVHDLCKSSNFNVDADEFRPSQKSRSTKTEITNVNNYESAIDGYEMQSHQPVDANDLANAATESGVDSGVHDSGVSDSGILDSNTTDSISESRILDGDGASNQDSRRSTESLHDHILTDPLPIVELEFVNQNRKPVVDSNQNYKPLDPKMSHCSSNNNNNSSSNSNNANNVDAKPTNERVLYGGSGGGGGGSSSVEDELSSPKASGHHHSVHHHSSKTYSNHHHSHGGGVGSTRKSPSSLGGLADKPPTNGMPERLKGAGMLLQQAPHGGRSGRPGDGYEMRGGQPKYAQSHRGGDRSQLHERHVDRHVDRHAGPKSTNGMGVDVRKYAAHPRIRPNTWSSNNEYDHPRYPTKRYENSQYNDHGGGGGGGHSYSLAKGPVAGSVQYVSSVAVRANELEKQQQLDKCVVREVQGDLFQAPSDYSLAHCVAEDLRMGAGIALQFRQEFGSVEELKNQGRQVGQVAFLKRGDRYIYYMITKPLSQHKPKLYQMKQAIKSLRELCEQHNVTKLAMPLIGCGLDRLDWNDVRYYLEFEFQNTNIDVVVYHYHKEVGMLE</sequence>
<gene>
    <name evidence="3" type="ORF">V9T40_005694</name>
</gene>
<dbReference type="Proteomes" id="UP001367676">
    <property type="component" value="Unassembled WGS sequence"/>
</dbReference>
<dbReference type="SMART" id="SM00506">
    <property type="entry name" value="A1pp"/>
    <property type="match status" value="1"/>
</dbReference>
<dbReference type="Gene3D" id="3.40.220.10">
    <property type="entry name" value="Leucine Aminopeptidase, subunit E, domain 1"/>
    <property type="match status" value="1"/>
</dbReference>
<feature type="compositionally biased region" description="Basic residues" evidence="1">
    <location>
        <begin position="357"/>
        <end position="378"/>
    </location>
</feature>
<feature type="compositionally biased region" description="Low complexity" evidence="1">
    <location>
        <begin position="216"/>
        <end position="231"/>
    </location>
</feature>
<evidence type="ECO:0000313" key="3">
    <source>
        <dbReference type="EMBL" id="KAK7604508.1"/>
    </source>
</evidence>
<feature type="region of interest" description="Disordered" evidence="1">
    <location>
        <begin position="287"/>
        <end position="451"/>
    </location>
</feature>
<feature type="region of interest" description="Disordered" evidence="1">
    <location>
        <begin position="215"/>
        <end position="264"/>
    </location>
</feature>
<dbReference type="SUPFAM" id="SSF52949">
    <property type="entry name" value="Macro domain-like"/>
    <property type="match status" value="1"/>
</dbReference>
<dbReference type="InterPro" id="IPR043472">
    <property type="entry name" value="Macro_dom-like"/>
</dbReference>
<evidence type="ECO:0000256" key="1">
    <source>
        <dbReference type="SAM" id="MobiDB-lite"/>
    </source>
</evidence>
<dbReference type="PANTHER" id="PTHR12521:SF0">
    <property type="entry name" value="ADP-RIBOSE GLYCOHYDROLASE OARD1"/>
    <property type="match status" value="1"/>
</dbReference>
<feature type="compositionally biased region" description="Low complexity" evidence="1">
    <location>
        <begin position="306"/>
        <end position="322"/>
    </location>
</feature>
<protein>
    <recommendedName>
        <fullName evidence="2">Macro domain-containing protein</fullName>
    </recommendedName>
</protein>
<feature type="compositionally biased region" description="Polar residues" evidence="1">
    <location>
        <begin position="233"/>
        <end position="243"/>
    </location>
</feature>
<evidence type="ECO:0000259" key="2">
    <source>
        <dbReference type="PROSITE" id="PS51154"/>
    </source>
</evidence>